<dbReference type="EMBL" id="BART01003812">
    <property type="protein sequence ID" value="GAG61883.1"/>
    <property type="molecule type" value="Genomic_DNA"/>
</dbReference>
<sequence>IGGVLLGSMFGSCNASMGGSFMMPAIISVFLGAAFLSIGHPNIKGTIVSVFLLVILVNGFAMANLPFFLRPVVQGLILLIAIGYQKFGKSRSLQ</sequence>
<keyword evidence="1" id="KW-0812">Transmembrane</keyword>
<keyword evidence="1" id="KW-0472">Membrane</keyword>
<feature type="transmembrane region" description="Helical" evidence="1">
    <location>
        <begin position="15"/>
        <end position="36"/>
    </location>
</feature>
<proteinExistence type="predicted"/>
<dbReference type="GO" id="GO:0005886">
    <property type="term" value="C:plasma membrane"/>
    <property type="evidence" value="ECO:0007669"/>
    <property type="project" value="TreeGrafter"/>
</dbReference>
<evidence type="ECO:0000256" key="1">
    <source>
        <dbReference type="SAM" id="Phobius"/>
    </source>
</evidence>
<evidence type="ECO:0008006" key="3">
    <source>
        <dbReference type="Google" id="ProtNLM"/>
    </source>
</evidence>
<name>X0ZNC8_9ZZZZ</name>
<reference evidence="2" key="1">
    <citation type="journal article" date="2014" name="Front. Microbiol.">
        <title>High frequency of phylogenetically diverse reductive dehalogenase-homologous genes in deep subseafloor sedimentary metagenomes.</title>
        <authorList>
            <person name="Kawai M."/>
            <person name="Futagami T."/>
            <person name="Toyoda A."/>
            <person name="Takaki Y."/>
            <person name="Nishi S."/>
            <person name="Hori S."/>
            <person name="Arai W."/>
            <person name="Tsubouchi T."/>
            <person name="Morono Y."/>
            <person name="Uchiyama I."/>
            <person name="Ito T."/>
            <person name="Fujiyama A."/>
            <person name="Inagaki F."/>
            <person name="Takami H."/>
        </authorList>
    </citation>
    <scope>NUCLEOTIDE SEQUENCE</scope>
    <source>
        <strain evidence="2">Expedition CK06-06</strain>
    </source>
</reference>
<organism evidence="2">
    <name type="scientific">marine sediment metagenome</name>
    <dbReference type="NCBI Taxonomy" id="412755"/>
    <lineage>
        <taxon>unclassified sequences</taxon>
        <taxon>metagenomes</taxon>
        <taxon>ecological metagenomes</taxon>
    </lineage>
</organism>
<feature type="transmembrane region" description="Helical" evidence="1">
    <location>
        <begin position="67"/>
        <end position="84"/>
    </location>
</feature>
<dbReference type="PANTHER" id="PTHR32196">
    <property type="entry name" value="ABC TRANSPORTER PERMEASE PROTEIN YPHD-RELATED-RELATED"/>
    <property type="match status" value="1"/>
</dbReference>
<feature type="non-terminal residue" evidence="2">
    <location>
        <position position="1"/>
    </location>
</feature>
<accession>X0ZNC8</accession>
<protein>
    <recommendedName>
        <fullName evidence="3">ABC transporter permease</fullName>
    </recommendedName>
</protein>
<feature type="transmembrane region" description="Helical" evidence="1">
    <location>
        <begin position="43"/>
        <end position="61"/>
    </location>
</feature>
<evidence type="ECO:0000313" key="2">
    <source>
        <dbReference type="EMBL" id="GAG61883.1"/>
    </source>
</evidence>
<gene>
    <name evidence="2" type="ORF">S01H4_10130</name>
</gene>
<comment type="caution">
    <text evidence="2">The sequence shown here is derived from an EMBL/GenBank/DDBJ whole genome shotgun (WGS) entry which is preliminary data.</text>
</comment>
<keyword evidence="1" id="KW-1133">Transmembrane helix</keyword>
<dbReference type="AlphaFoldDB" id="X0ZNC8"/>